<organism evidence="1 2">
    <name type="scientific">Parapedobacter composti</name>
    <dbReference type="NCBI Taxonomy" id="623281"/>
    <lineage>
        <taxon>Bacteria</taxon>
        <taxon>Pseudomonadati</taxon>
        <taxon>Bacteroidota</taxon>
        <taxon>Sphingobacteriia</taxon>
        <taxon>Sphingobacteriales</taxon>
        <taxon>Sphingobacteriaceae</taxon>
        <taxon>Parapedobacter</taxon>
    </lineage>
</organism>
<dbReference type="Pfam" id="PF01244">
    <property type="entry name" value="Peptidase_M19"/>
    <property type="match status" value="1"/>
</dbReference>
<protein>
    <submittedName>
        <fullName evidence="1">Membrane dipeptidase</fullName>
    </submittedName>
</protein>
<dbReference type="PANTHER" id="PTHR10443">
    <property type="entry name" value="MICROSOMAL DIPEPTIDASE"/>
    <property type="match status" value="1"/>
</dbReference>
<dbReference type="EMBL" id="FOLL01000018">
    <property type="protein sequence ID" value="SFC66721.1"/>
    <property type="molecule type" value="Genomic_DNA"/>
</dbReference>
<dbReference type="PROSITE" id="PS51365">
    <property type="entry name" value="RENAL_DIPEPTIDASE_2"/>
    <property type="match status" value="1"/>
</dbReference>
<dbReference type="GO" id="GO:0006508">
    <property type="term" value="P:proteolysis"/>
    <property type="evidence" value="ECO:0007669"/>
    <property type="project" value="InterPro"/>
</dbReference>
<dbReference type="SUPFAM" id="SSF51556">
    <property type="entry name" value="Metallo-dependent hydrolases"/>
    <property type="match status" value="1"/>
</dbReference>
<proteinExistence type="predicted"/>
<dbReference type="PANTHER" id="PTHR10443:SF12">
    <property type="entry name" value="DIPEPTIDASE"/>
    <property type="match status" value="1"/>
</dbReference>
<reference evidence="2" key="1">
    <citation type="submission" date="2016-10" db="EMBL/GenBank/DDBJ databases">
        <authorList>
            <person name="Varghese N."/>
            <person name="Submissions S."/>
        </authorList>
    </citation>
    <scope>NUCLEOTIDE SEQUENCE [LARGE SCALE GENOMIC DNA]</scope>
    <source>
        <strain evidence="2">DSM 22900</strain>
    </source>
</reference>
<dbReference type="CDD" id="cd01301">
    <property type="entry name" value="rDP_like"/>
    <property type="match status" value="1"/>
</dbReference>
<dbReference type="GO" id="GO:0070573">
    <property type="term" value="F:metallodipeptidase activity"/>
    <property type="evidence" value="ECO:0007669"/>
    <property type="project" value="InterPro"/>
</dbReference>
<accession>A0A1I1L157</accession>
<dbReference type="AlphaFoldDB" id="A0A1I1L157"/>
<keyword evidence="2" id="KW-1185">Reference proteome</keyword>
<dbReference type="PROSITE" id="PS51257">
    <property type="entry name" value="PROKAR_LIPOPROTEIN"/>
    <property type="match status" value="1"/>
</dbReference>
<dbReference type="Proteomes" id="UP000199577">
    <property type="component" value="Unassembled WGS sequence"/>
</dbReference>
<sequence>MKYEVLLSLVWLLASCGELSKRKADPIVVDAHNDVLSGTVLKGFDISVLLDTGNTDFVRLKAGGVGLQIFAVFGDQRYTGSQGFSFANRQIDSLYALARRHRDKIGVAHTVLQAKEMIAEGRIAGMVGLEGGHMMGDDLDNLDSLAKRGVVYMTLTWNNSNTWATSSADEEDAGKQLEWKGLTDFGKQVVRRMNKLGMAVDVSHAGEKTFYDVIAVSKLPILASHSNARALCNVHRNLTDHQISAIAKTGGVVCVTFYAPFLDDTYNQRIEKAMQRYPLVVDSLKAAGYDSHDRLTAALLSVKPDLGDELRPPIGRVVDHIDHIVSVAGIDHVGIGSDYFGLATFPYPDGLRDVTGYPRLAQALADRGYSSEDVTKILGANVLRVLQDNIQAKTR</sequence>
<gene>
    <name evidence="1" type="ORF">SAMN05421747_11822</name>
</gene>
<name>A0A1I1L157_9SPHI</name>
<evidence type="ECO:0000313" key="2">
    <source>
        <dbReference type="Proteomes" id="UP000199577"/>
    </source>
</evidence>
<dbReference type="Gene3D" id="3.20.20.140">
    <property type="entry name" value="Metal-dependent hydrolases"/>
    <property type="match status" value="1"/>
</dbReference>
<dbReference type="STRING" id="623281.SAMN05421747_11822"/>
<dbReference type="OrthoDB" id="9804920at2"/>
<dbReference type="RefSeq" id="WP_090974655.1">
    <property type="nucleotide sequence ID" value="NZ_FOLL01000018.1"/>
</dbReference>
<dbReference type="InterPro" id="IPR008257">
    <property type="entry name" value="Pept_M19"/>
</dbReference>
<dbReference type="InterPro" id="IPR032466">
    <property type="entry name" value="Metal_Hydrolase"/>
</dbReference>
<evidence type="ECO:0000313" key="1">
    <source>
        <dbReference type="EMBL" id="SFC66721.1"/>
    </source>
</evidence>